<keyword evidence="1" id="KW-0472">Membrane</keyword>
<dbReference type="Proteomes" id="UP000254618">
    <property type="component" value="Unassembled WGS sequence"/>
</dbReference>
<sequence>MSEIIAMVAGMLEKYENSPKVRFLINWLVVCLTIFVLGGFINAIKWW</sequence>
<dbReference type="AlphaFoldDB" id="A0A378QMT9"/>
<accession>A0A378QMT9</accession>
<dbReference type="EMBL" id="UGQF01000001">
    <property type="protein sequence ID" value="STZ02031.1"/>
    <property type="molecule type" value="Genomic_DNA"/>
</dbReference>
<keyword evidence="1" id="KW-0812">Transmembrane</keyword>
<keyword evidence="1" id="KW-1133">Transmembrane helix</keyword>
<reference evidence="2 3" key="1">
    <citation type="submission" date="2018-06" db="EMBL/GenBank/DDBJ databases">
        <authorList>
            <consortium name="Pathogen Informatics"/>
            <person name="Doyle S."/>
        </authorList>
    </citation>
    <scope>NUCLEOTIDE SEQUENCE [LARGE SCALE GENOMIC DNA]</scope>
    <source>
        <strain evidence="2 3">NCTC11012</strain>
    </source>
</reference>
<evidence type="ECO:0000313" key="2">
    <source>
        <dbReference type="EMBL" id="STZ02031.1"/>
    </source>
</evidence>
<proteinExistence type="predicted"/>
<evidence type="ECO:0000256" key="1">
    <source>
        <dbReference type="SAM" id="Phobius"/>
    </source>
</evidence>
<organism evidence="2 3">
    <name type="scientific">Moraxella equi</name>
    <dbReference type="NCBI Taxonomy" id="60442"/>
    <lineage>
        <taxon>Bacteria</taxon>
        <taxon>Pseudomonadati</taxon>
        <taxon>Pseudomonadota</taxon>
        <taxon>Gammaproteobacteria</taxon>
        <taxon>Moraxellales</taxon>
        <taxon>Moraxellaceae</taxon>
        <taxon>Moraxella</taxon>
    </lineage>
</organism>
<evidence type="ECO:0000313" key="3">
    <source>
        <dbReference type="Proteomes" id="UP000254618"/>
    </source>
</evidence>
<protein>
    <submittedName>
        <fullName evidence="2">Uncharacterized protein</fullName>
    </submittedName>
</protein>
<name>A0A378QMT9_9GAMM</name>
<feature type="transmembrane region" description="Helical" evidence="1">
    <location>
        <begin position="21"/>
        <end position="44"/>
    </location>
</feature>
<gene>
    <name evidence="2" type="ORF">NCTC11012_00254</name>
</gene>